<dbReference type="STRING" id="1146883.BLASA_0049"/>
<dbReference type="AlphaFoldDB" id="H6RJE0"/>
<name>H6RJE0_BLASD</name>
<keyword evidence="5" id="KW-1185">Reference proteome</keyword>
<dbReference type="OrthoDB" id="9812605at2"/>
<evidence type="ECO:0000256" key="2">
    <source>
        <dbReference type="ARBA" id="ARBA00022777"/>
    </source>
</evidence>
<protein>
    <recommendedName>
        <fullName evidence="3">HipA-like C-terminal domain-containing protein</fullName>
    </recommendedName>
</protein>
<evidence type="ECO:0000259" key="3">
    <source>
        <dbReference type="Pfam" id="PF07804"/>
    </source>
</evidence>
<dbReference type="Pfam" id="PF07804">
    <property type="entry name" value="HipA_C"/>
    <property type="match status" value="1"/>
</dbReference>
<dbReference type="eggNOG" id="COG3550">
    <property type="taxonomic scope" value="Bacteria"/>
</dbReference>
<sequence length="303" mass="33009">MALPSFPVLDVTDWRVAAEEPAGADEKLWLAHPTSDERWLFKPITIKGSVVHGEDWAEKAASELACALGLPCAQIEVAVRGSQQGAVSRNLRPAGYDMHNGAVLLSGLIDGYIPGAHNPTGRPGHSLENIQTVLRDALPPPNAQLPSELSAFDTFAGMLVLDAWIANRDRHDENWSVLHPHQPDEPIRLCGAYDQAGCLGFNVPDPKRQQMLEAGGVAAWASRGTAWRFEHSGKPPSLVSLAARALELASPVSRAHWIEALLTVTDDTVMEILHRLPVLSDPARSFASEVLKINKERLLHECH</sequence>
<reference evidence="5" key="2">
    <citation type="submission" date="2012-02" db="EMBL/GenBank/DDBJ databases">
        <title>Complete genome sequence of Blastococcus saxobsidens strain DD2.</title>
        <authorList>
            <person name="Genoscope."/>
        </authorList>
    </citation>
    <scope>NUCLEOTIDE SEQUENCE [LARGE SCALE GENOMIC DNA]</scope>
    <source>
        <strain evidence="5">DD2</strain>
    </source>
</reference>
<dbReference type="GO" id="GO:0016301">
    <property type="term" value="F:kinase activity"/>
    <property type="evidence" value="ECO:0007669"/>
    <property type="project" value="UniProtKB-KW"/>
</dbReference>
<dbReference type="HOGENOM" id="CLU_076579_0_0_11"/>
<keyword evidence="2" id="KW-0418">Kinase</keyword>
<evidence type="ECO:0000313" key="5">
    <source>
        <dbReference type="Proteomes" id="UP000007517"/>
    </source>
</evidence>
<accession>H6RJE0</accession>
<organism evidence="4 5">
    <name type="scientific">Blastococcus saxobsidens (strain DD2)</name>
    <dbReference type="NCBI Taxonomy" id="1146883"/>
    <lineage>
        <taxon>Bacteria</taxon>
        <taxon>Bacillati</taxon>
        <taxon>Actinomycetota</taxon>
        <taxon>Actinomycetes</taxon>
        <taxon>Geodermatophilales</taxon>
        <taxon>Geodermatophilaceae</taxon>
        <taxon>Blastococcus</taxon>
    </lineage>
</organism>
<feature type="domain" description="HipA-like C-terminal" evidence="3">
    <location>
        <begin position="22"/>
        <end position="197"/>
    </location>
</feature>
<dbReference type="InterPro" id="IPR012893">
    <property type="entry name" value="HipA-like_C"/>
</dbReference>
<reference evidence="4 5" key="1">
    <citation type="journal article" date="2012" name="J. Bacteriol.">
        <title>Genome Sequence of Blastococcus saxobsidens DD2, a Stone-Inhabiting Bacterium.</title>
        <authorList>
            <person name="Chouaia B."/>
            <person name="Crotti E."/>
            <person name="Brusetti L."/>
            <person name="Daffonchio D."/>
            <person name="Essoussi I."/>
            <person name="Nouioui I."/>
            <person name="Sbissi I."/>
            <person name="Ghodhbane-Gtari F."/>
            <person name="Gtari M."/>
            <person name="Vacherie B."/>
            <person name="Barbe V."/>
            <person name="Medigue C."/>
            <person name="Gury J."/>
            <person name="Pujic P."/>
            <person name="Normand P."/>
        </authorList>
    </citation>
    <scope>NUCLEOTIDE SEQUENCE [LARGE SCALE GENOMIC DNA]</scope>
    <source>
        <strain evidence="4 5">DD2</strain>
    </source>
</reference>
<evidence type="ECO:0000313" key="4">
    <source>
        <dbReference type="EMBL" id="CCG01053.1"/>
    </source>
</evidence>
<gene>
    <name evidence="4" type="ordered locus">BLASA_0049</name>
</gene>
<dbReference type="KEGG" id="bsd:BLASA_0049"/>
<keyword evidence="1" id="KW-0808">Transferase</keyword>
<dbReference type="Gene3D" id="1.10.1070.20">
    <property type="match status" value="1"/>
</dbReference>
<evidence type="ECO:0000256" key="1">
    <source>
        <dbReference type="ARBA" id="ARBA00022679"/>
    </source>
</evidence>
<dbReference type="EMBL" id="FO117623">
    <property type="protein sequence ID" value="CCG01053.1"/>
    <property type="molecule type" value="Genomic_DNA"/>
</dbReference>
<dbReference type="Proteomes" id="UP000007517">
    <property type="component" value="Chromosome"/>
</dbReference>
<proteinExistence type="predicted"/>